<dbReference type="GO" id="GO:0003723">
    <property type="term" value="F:RNA binding"/>
    <property type="evidence" value="ECO:0007669"/>
    <property type="project" value="InterPro"/>
</dbReference>
<dbReference type="PANTHER" id="PTHR43191:SF2">
    <property type="entry name" value="RRNA METHYLTRANSFERASE 3, MITOCHONDRIAL"/>
    <property type="match status" value="1"/>
</dbReference>
<dbReference type="PANTHER" id="PTHR43191">
    <property type="entry name" value="RRNA METHYLTRANSFERASE 3"/>
    <property type="match status" value="1"/>
</dbReference>
<evidence type="ECO:0000256" key="1">
    <source>
        <dbReference type="ARBA" id="ARBA00022603"/>
    </source>
</evidence>
<dbReference type="InterPro" id="IPR001537">
    <property type="entry name" value="SpoU_MeTrfase"/>
</dbReference>
<dbReference type="InterPro" id="IPR029026">
    <property type="entry name" value="tRNA_m1G_MTases_N"/>
</dbReference>
<name>A0A4E0QTM1_FASHE</name>
<keyword evidence="3" id="KW-0812">Transmembrane</keyword>
<dbReference type="InterPro" id="IPR051259">
    <property type="entry name" value="rRNA_Methyltransferase"/>
</dbReference>
<accession>A0A4E0QTM1</accession>
<dbReference type="GO" id="GO:0006396">
    <property type="term" value="P:RNA processing"/>
    <property type="evidence" value="ECO:0007669"/>
    <property type="project" value="InterPro"/>
</dbReference>
<evidence type="ECO:0000256" key="2">
    <source>
        <dbReference type="ARBA" id="ARBA00022679"/>
    </source>
</evidence>
<sequence>MTDYVFVHSYLARFPILQIIFISVSFLAILRVPGPSSQSKTNNDLWIWKPLPAILILDNIRDPGNLGSLLRTAAGFGLHSVLVSKGHAKRKLARLESTESISRATGIFGAQNNVVIAM</sequence>
<evidence type="ECO:0000313" key="6">
    <source>
        <dbReference type="Proteomes" id="UP000230066"/>
    </source>
</evidence>
<comment type="caution">
    <text evidence="5">The sequence shown here is derived from an EMBL/GenBank/DDBJ whole genome shotgun (WGS) entry which is preliminary data.</text>
</comment>
<dbReference type="SUPFAM" id="SSF75217">
    <property type="entry name" value="alpha/beta knot"/>
    <property type="match status" value="1"/>
</dbReference>
<dbReference type="Proteomes" id="UP000230066">
    <property type="component" value="Unassembled WGS sequence"/>
</dbReference>
<keyword evidence="2" id="KW-0808">Transferase</keyword>
<proteinExistence type="predicted"/>
<evidence type="ECO:0000259" key="4">
    <source>
        <dbReference type="Pfam" id="PF00588"/>
    </source>
</evidence>
<dbReference type="AlphaFoldDB" id="A0A4E0QTM1"/>
<keyword evidence="3" id="KW-1133">Transmembrane helix</keyword>
<reference evidence="5" key="1">
    <citation type="submission" date="2019-03" db="EMBL/GenBank/DDBJ databases">
        <title>Improved annotation for the trematode Fasciola hepatica.</title>
        <authorList>
            <person name="Choi Y.-J."/>
            <person name="Martin J."/>
            <person name="Mitreva M."/>
        </authorList>
    </citation>
    <scope>NUCLEOTIDE SEQUENCE [LARGE SCALE GENOMIC DNA]</scope>
</reference>
<keyword evidence="1" id="KW-0489">Methyltransferase</keyword>
<feature type="domain" description="tRNA/rRNA methyltransferase SpoU type" evidence="4">
    <location>
        <begin position="53"/>
        <end position="89"/>
    </location>
</feature>
<evidence type="ECO:0000256" key="3">
    <source>
        <dbReference type="SAM" id="Phobius"/>
    </source>
</evidence>
<keyword evidence="3" id="KW-0472">Membrane</keyword>
<protein>
    <recommendedName>
        <fullName evidence="4">tRNA/rRNA methyltransferase SpoU type domain-containing protein</fullName>
    </recommendedName>
</protein>
<keyword evidence="6" id="KW-1185">Reference proteome</keyword>
<feature type="transmembrane region" description="Helical" evidence="3">
    <location>
        <begin position="12"/>
        <end position="30"/>
    </location>
</feature>
<evidence type="ECO:0000313" key="5">
    <source>
        <dbReference type="EMBL" id="THD18435.1"/>
    </source>
</evidence>
<dbReference type="Gene3D" id="3.40.1280.10">
    <property type="match status" value="1"/>
</dbReference>
<organism evidence="5 6">
    <name type="scientific">Fasciola hepatica</name>
    <name type="common">Liver fluke</name>
    <dbReference type="NCBI Taxonomy" id="6192"/>
    <lineage>
        <taxon>Eukaryota</taxon>
        <taxon>Metazoa</taxon>
        <taxon>Spiralia</taxon>
        <taxon>Lophotrochozoa</taxon>
        <taxon>Platyhelminthes</taxon>
        <taxon>Trematoda</taxon>
        <taxon>Digenea</taxon>
        <taxon>Plagiorchiida</taxon>
        <taxon>Echinostomata</taxon>
        <taxon>Echinostomatoidea</taxon>
        <taxon>Fasciolidae</taxon>
        <taxon>Fasciola</taxon>
    </lineage>
</organism>
<dbReference type="GO" id="GO:0008173">
    <property type="term" value="F:RNA methyltransferase activity"/>
    <property type="evidence" value="ECO:0007669"/>
    <property type="project" value="InterPro"/>
</dbReference>
<dbReference type="Pfam" id="PF00588">
    <property type="entry name" value="SpoU_methylase"/>
    <property type="match status" value="1"/>
</dbReference>
<gene>
    <name evidence="5" type="ORF">D915_011080</name>
</gene>
<dbReference type="InterPro" id="IPR029028">
    <property type="entry name" value="Alpha/beta_knot_MTases"/>
</dbReference>
<dbReference type="EMBL" id="JXXN02011813">
    <property type="protein sequence ID" value="THD18435.1"/>
    <property type="molecule type" value="Genomic_DNA"/>
</dbReference>
<dbReference type="GO" id="GO:0032259">
    <property type="term" value="P:methylation"/>
    <property type="evidence" value="ECO:0007669"/>
    <property type="project" value="UniProtKB-KW"/>
</dbReference>